<gene>
    <name evidence="2" type="ORF">Q5H94_10395</name>
</gene>
<keyword evidence="3" id="KW-1185">Reference proteome</keyword>
<organism evidence="2 3">
    <name type="scientific">Sphingomonas immobilis</name>
    <dbReference type="NCBI Taxonomy" id="3063997"/>
    <lineage>
        <taxon>Bacteria</taxon>
        <taxon>Pseudomonadati</taxon>
        <taxon>Pseudomonadota</taxon>
        <taxon>Alphaproteobacteria</taxon>
        <taxon>Sphingomonadales</taxon>
        <taxon>Sphingomonadaceae</taxon>
        <taxon>Sphingomonas</taxon>
    </lineage>
</organism>
<sequence>MPPRRFSISLRLLLAAVLVASGGLLLAQDADVTTPSMQDATGSYEVSGIRVDVTGKTADAARLAGWRIAQRQGWLMLGKRLGVGAGQVSDGTLDSMVTGIIVENEQIGPNRYIARLGVLFSRGKAGAILGVAGDTQRSTQMLTIPIEYSGGAAIAFEQESEWQKAWARFRTANTSIDYVRPNGTGGDSLLLNLGQVTRPGRAWWRTVLDQYGSNDVLVPIVRLSRQWPGGPVIGAFEARHGPDSRLVTRFTLRVSNGDAMAALLDEGVKRIDAAYQAELSAGGLQPDSSLAFYSPIPTPTPTETPTDLPTDAATGAITLTPGESTMTSITVQVDTASAGAVTATESALRGLPGVRSANTTSLALGGVSVMRVTFDADPALFRAELEARGWTVSGSGTTFRIRRAGAESNPG</sequence>
<feature type="signal peptide" evidence="1">
    <location>
        <begin position="1"/>
        <end position="27"/>
    </location>
</feature>
<dbReference type="EMBL" id="JAUQSZ010000006">
    <property type="protein sequence ID" value="MDO7842737.1"/>
    <property type="molecule type" value="Genomic_DNA"/>
</dbReference>
<comment type="caution">
    <text evidence="2">The sequence shown here is derived from an EMBL/GenBank/DDBJ whole genome shotgun (WGS) entry which is preliminary data.</text>
</comment>
<dbReference type="RefSeq" id="WP_304561192.1">
    <property type="nucleotide sequence ID" value="NZ_JAUQSZ010000006.1"/>
</dbReference>
<evidence type="ECO:0000313" key="3">
    <source>
        <dbReference type="Proteomes" id="UP001176468"/>
    </source>
</evidence>
<feature type="chain" id="PRO_5047532244" evidence="1">
    <location>
        <begin position="28"/>
        <end position="411"/>
    </location>
</feature>
<name>A0ABT9A1Z6_9SPHN</name>
<protein>
    <submittedName>
        <fullName evidence="2">Heavy-metal-associated domain-containing protein</fullName>
    </submittedName>
</protein>
<proteinExistence type="predicted"/>
<dbReference type="Proteomes" id="UP001176468">
    <property type="component" value="Unassembled WGS sequence"/>
</dbReference>
<accession>A0ABT9A1Z6</accession>
<reference evidence="2" key="1">
    <citation type="submission" date="2023-07" db="EMBL/GenBank/DDBJ databases">
        <authorList>
            <person name="Kim M.K."/>
        </authorList>
    </citation>
    <scope>NUCLEOTIDE SEQUENCE</scope>
    <source>
        <strain evidence="2">CA1-15</strain>
    </source>
</reference>
<keyword evidence="1" id="KW-0732">Signal</keyword>
<evidence type="ECO:0000256" key="1">
    <source>
        <dbReference type="SAM" id="SignalP"/>
    </source>
</evidence>
<evidence type="ECO:0000313" key="2">
    <source>
        <dbReference type="EMBL" id="MDO7842737.1"/>
    </source>
</evidence>